<dbReference type="AlphaFoldDB" id="A0AAV7K6I2"/>
<gene>
    <name evidence="3" type="ORF">LOD99_16174</name>
</gene>
<accession>A0AAV7K6I2</accession>
<evidence type="ECO:0000256" key="2">
    <source>
        <dbReference type="SAM" id="MobiDB-lite"/>
    </source>
</evidence>
<feature type="coiled-coil region" evidence="1">
    <location>
        <begin position="606"/>
        <end position="633"/>
    </location>
</feature>
<feature type="compositionally biased region" description="Low complexity" evidence="2">
    <location>
        <begin position="97"/>
        <end position="107"/>
    </location>
</feature>
<feature type="region of interest" description="Disordered" evidence="2">
    <location>
        <begin position="88"/>
        <end position="111"/>
    </location>
</feature>
<comment type="caution">
    <text evidence="3">The sequence shown here is derived from an EMBL/GenBank/DDBJ whole genome shotgun (WGS) entry which is preliminary data.</text>
</comment>
<organism evidence="3 4">
    <name type="scientific">Oopsacas minuta</name>
    <dbReference type="NCBI Taxonomy" id="111878"/>
    <lineage>
        <taxon>Eukaryota</taxon>
        <taxon>Metazoa</taxon>
        <taxon>Porifera</taxon>
        <taxon>Hexactinellida</taxon>
        <taxon>Hexasterophora</taxon>
        <taxon>Lyssacinosida</taxon>
        <taxon>Leucopsacidae</taxon>
        <taxon>Oopsacas</taxon>
    </lineage>
</organism>
<keyword evidence="1" id="KW-0175">Coiled coil</keyword>
<evidence type="ECO:0000313" key="4">
    <source>
        <dbReference type="Proteomes" id="UP001165289"/>
    </source>
</evidence>
<reference evidence="3 4" key="1">
    <citation type="journal article" date="2023" name="BMC Biol.">
        <title>The compact genome of the sponge Oopsacas minuta (Hexactinellida) is lacking key metazoan core genes.</title>
        <authorList>
            <person name="Santini S."/>
            <person name="Schenkelaars Q."/>
            <person name="Jourda C."/>
            <person name="Duchesne M."/>
            <person name="Belahbib H."/>
            <person name="Rocher C."/>
            <person name="Selva M."/>
            <person name="Riesgo A."/>
            <person name="Vervoort M."/>
            <person name="Leys S.P."/>
            <person name="Kodjabachian L."/>
            <person name="Le Bivic A."/>
            <person name="Borchiellini C."/>
            <person name="Claverie J.M."/>
            <person name="Renard E."/>
        </authorList>
    </citation>
    <scope>NUCLEOTIDE SEQUENCE [LARGE SCALE GENOMIC DNA]</scope>
    <source>
        <strain evidence="3">SPO-2</strain>
    </source>
</reference>
<evidence type="ECO:0000313" key="3">
    <source>
        <dbReference type="EMBL" id="KAI6656871.1"/>
    </source>
</evidence>
<keyword evidence="4" id="KW-1185">Reference proteome</keyword>
<name>A0AAV7K6I2_9METZ</name>
<dbReference type="EMBL" id="JAKMXF010000133">
    <property type="protein sequence ID" value="KAI6656871.1"/>
    <property type="molecule type" value="Genomic_DNA"/>
</dbReference>
<proteinExistence type="predicted"/>
<feature type="coiled-coil region" evidence="1">
    <location>
        <begin position="658"/>
        <end position="692"/>
    </location>
</feature>
<protein>
    <submittedName>
        <fullName evidence="3">Uncharacterized protein</fullName>
    </submittedName>
</protein>
<dbReference type="Proteomes" id="UP001165289">
    <property type="component" value="Unassembled WGS sequence"/>
</dbReference>
<sequence>MATSTTSSINSGESTVESILQLNYTIFESLDPRNSTEISHFSKTEAFPQLTTITPIKVTENLLTNKVRNSFSPSEASTDTITYKSIAKGESMKSESSHSSSSLNSTKHSLEGMPSLHPIQVKILKELKKNLETTRDKVKKLELDNRQIPTLKKRLDQLETELCLQNISNPEDSSLNFTNLLSSSIPVSRLSSSPLSELELTPTLLLAEIYRVLNCDGTGLPNGSGASKTSEFLPPLRKILLKRINELKRNELQGATAQQKILDTLSRQVVCMNTKGEELNRKLLDFRASIKMVSTAREQITERGIAYFQDQWDCLILDKSPPQERVKKLESLCAQLQHKVDHYKNSIMFYKTENDTLITQLQPFKTASKATTSILEEVKSLRTLVKNTQKEISTRTAENTKISEELDALRGQQNERRVELEGEEKFLKMEEERDAANKLAHDCQLKVSSLSASLHQISSLMMEEKNRNDSLKKEYKEIQDNNQALSLELETKSQSDFEVSQLKSDVRHKEREIAQLLESLQRQEMTKDDLRRAERELKQYKTKSQLSENRNKELTTQMSDCVDKEAVLEDKLHSLETDSGKIEKILQSIKDLFPEPGPAMSVLDQIITVQNDLREAQELVEFLQAEKSLEEETILNSTAEIKNLEELQQSNCELREEIAEMKLTREAFLSQIETLEAQLEDRAFTIDKLQQQSEVNKAQYDMKTQDLSEQIVELDTLRHESDVQNATQRDLLQKELESVTLTIAQTKETLAIQSTELEEKSDQIEHLTQELEAKSIKAQAMMDKFFPDGFPTAQLVNEANQKLQESLTSEKEQLYKQREEHQKLEQQVSLLDTWLQQCKKDKEAFEKERNYLKDANQGKLKKIMQLEGVEQQNKQLKKELKEVSIIY</sequence>
<feature type="coiled-coil region" evidence="1">
    <location>
        <begin position="729"/>
        <end position="886"/>
    </location>
</feature>
<feature type="coiled-coil region" evidence="1">
    <location>
        <begin position="121"/>
        <end position="161"/>
    </location>
</feature>
<feature type="coiled-coil region" evidence="1">
    <location>
        <begin position="454"/>
        <end position="557"/>
    </location>
</feature>
<evidence type="ECO:0000256" key="1">
    <source>
        <dbReference type="SAM" id="Coils"/>
    </source>
</evidence>